<keyword evidence="3" id="KW-1185">Reference proteome</keyword>
<feature type="non-terminal residue" evidence="2">
    <location>
        <position position="113"/>
    </location>
</feature>
<dbReference type="Proteomes" id="UP000479000">
    <property type="component" value="Unassembled WGS sequence"/>
</dbReference>
<organism evidence="2 3">
    <name type="scientific">Nesidiocoris tenuis</name>
    <dbReference type="NCBI Taxonomy" id="355587"/>
    <lineage>
        <taxon>Eukaryota</taxon>
        <taxon>Metazoa</taxon>
        <taxon>Ecdysozoa</taxon>
        <taxon>Arthropoda</taxon>
        <taxon>Hexapoda</taxon>
        <taxon>Insecta</taxon>
        <taxon>Pterygota</taxon>
        <taxon>Neoptera</taxon>
        <taxon>Paraneoptera</taxon>
        <taxon>Hemiptera</taxon>
        <taxon>Heteroptera</taxon>
        <taxon>Panheteroptera</taxon>
        <taxon>Cimicomorpha</taxon>
        <taxon>Miridae</taxon>
        <taxon>Dicyphina</taxon>
        <taxon>Nesidiocoris</taxon>
    </lineage>
</organism>
<reference evidence="2 3" key="1">
    <citation type="submission" date="2020-02" db="EMBL/GenBank/DDBJ databases">
        <authorList>
            <person name="Ferguson B K."/>
        </authorList>
    </citation>
    <scope>NUCLEOTIDE SEQUENCE [LARGE SCALE GENOMIC DNA]</scope>
</reference>
<evidence type="ECO:0000313" key="3">
    <source>
        <dbReference type="Proteomes" id="UP000479000"/>
    </source>
</evidence>
<name>A0A6H5H275_9HEMI</name>
<gene>
    <name evidence="2" type="ORF">NTEN_LOCUS14947</name>
</gene>
<feature type="region of interest" description="Disordered" evidence="1">
    <location>
        <begin position="28"/>
        <end position="75"/>
    </location>
</feature>
<evidence type="ECO:0000256" key="1">
    <source>
        <dbReference type="SAM" id="MobiDB-lite"/>
    </source>
</evidence>
<dbReference type="EMBL" id="CADCXU010022413">
    <property type="protein sequence ID" value="CAB0009874.1"/>
    <property type="molecule type" value="Genomic_DNA"/>
</dbReference>
<accession>A0A6H5H275</accession>
<sequence>MEPPCCAAFSRAEGPLCGTRPGGEHVVRNSAASAVPSSPDVRHSAYQTRSPRLDPPTDGSNRRPESFSQGPASGKNYLGIRRLVFSWRILWLIVGYRHDLRECRMREIMSAKP</sequence>
<dbReference type="AlphaFoldDB" id="A0A6H5H275"/>
<evidence type="ECO:0000313" key="2">
    <source>
        <dbReference type="EMBL" id="CAB0009874.1"/>
    </source>
</evidence>
<feature type="compositionally biased region" description="Low complexity" evidence="1">
    <location>
        <begin position="28"/>
        <end position="39"/>
    </location>
</feature>
<protein>
    <submittedName>
        <fullName evidence="2">Uncharacterized protein</fullName>
    </submittedName>
</protein>
<proteinExistence type="predicted"/>